<evidence type="ECO:0000256" key="5">
    <source>
        <dbReference type="ARBA" id="ARBA00023002"/>
    </source>
</evidence>
<feature type="disulfide bond" description="Interchain (with Cys-54); in linked form" evidence="10">
    <location>
        <position position="215"/>
    </location>
</feature>
<name>D1Z0A1_METPS</name>
<evidence type="ECO:0000256" key="8">
    <source>
        <dbReference type="ARBA" id="ARBA00025719"/>
    </source>
</evidence>
<comment type="subunit">
    <text evidence="9 10">Homodecamer. Pentamer of dimers that assemble into a ring structure.</text>
</comment>
<dbReference type="InterPro" id="IPR050217">
    <property type="entry name" value="Peroxiredoxin"/>
</dbReference>
<dbReference type="PATRIC" id="fig|304371.9.peg.2093"/>
<dbReference type="InterPro" id="IPR024706">
    <property type="entry name" value="Peroxiredoxin_AhpC-typ"/>
</dbReference>
<dbReference type="PROSITE" id="PS51352">
    <property type="entry name" value="THIOREDOXIN_2"/>
    <property type="match status" value="1"/>
</dbReference>
<dbReference type="InterPro" id="IPR045020">
    <property type="entry name" value="PRX_1cys"/>
</dbReference>
<dbReference type="Proteomes" id="UP000001882">
    <property type="component" value="Chromosome"/>
</dbReference>
<dbReference type="GO" id="GO:0045454">
    <property type="term" value="P:cell redox homeostasis"/>
    <property type="evidence" value="ECO:0007669"/>
    <property type="project" value="TreeGrafter"/>
</dbReference>
<dbReference type="NCBIfam" id="NF009668">
    <property type="entry name" value="PRK13189.1"/>
    <property type="match status" value="1"/>
</dbReference>
<evidence type="ECO:0000256" key="6">
    <source>
        <dbReference type="ARBA" id="ARBA00023157"/>
    </source>
</evidence>
<proteinExistence type="inferred from homology"/>
<dbReference type="OrthoDB" id="6924at2157"/>
<comment type="similarity">
    <text evidence="1">Belongs to the peroxiredoxin family. AhpC/Prx1 subfamily.</text>
</comment>
<reference evidence="15" key="3">
    <citation type="journal article" date="2011" name="PLoS ONE">
        <title>Genome sequence of a mesophilic hydrogenotrophic methanogen Methanocella paludicola, the first cultivated representative of the order Methanocellales.</title>
        <authorList>
            <person name="Sakai S."/>
            <person name="Takaki Y."/>
            <person name="Shimamura S."/>
            <person name="Sekine M."/>
            <person name="Tajima T."/>
            <person name="Kosugi H."/>
            <person name="Ichikawa N."/>
            <person name="Tasumi E."/>
            <person name="Hiraki A.T."/>
            <person name="Shimizu A."/>
            <person name="Kato Y."/>
            <person name="Nishiko R."/>
            <person name="Mori K."/>
            <person name="Fujita N."/>
            <person name="Imachi H."/>
            <person name="Takai K."/>
        </authorList>
    </citation>
    <scope>NUCLEOTIDE SEQUENCE [LARGE SCALE GENOMIC DNA]</scope>
    <source>
        <strain evidence="15">DSM 17711 / JCM 13418 / NBRC 101707 / SANAE</strain>
    </source>
</reference>
<feature type="disulfide bond" description="Alternate" evidence="10">
    <location>
        <begin position="209"/>
        <end position="215"/>
    </location>
</feature>
<evidence type="ECO:0000256" key="9">
    <source>
        <dbReference type="ARBA" id="ARBA00064044"/>
    </source>
</evidence>
<dbReference type="Pfam" id="PF00578">
    <property type="entry name" value="AhpC-TSA"/>
    <property type="match status" value="1"/>
</dbReference>
<dbReference type="FunFam" id="3.40.30.10:FF:000011">
    <property type="entry name" value="Peroxiredoxin PRX1"/>
    <property type="match status" value="1"/>
</dbReference>
<dbReference type="GeneID" id="8681908"/>
<keyword evidence="4 10" id="KW-0049">Antioxidant</keyword>
<evidence type="ECO:0000259" key="13">
    <source>
        <dbReference type="PROSITE" id="PS51352"/>
    </source>
</evidence>
<accession>D1Z0A1</accession>
<evidence type="ECO:0000256" key="4">
    <source>
        <dbReference type="ARBA" id="ARBA00022862"/>
    </source>
</evidence>
<keyword evidence="7 10" id="KW-0676">Redox-active center</keyword>
<dbReference type="GO" id="GO:0042744">
    <property type="term" value="P:hydrogen peroxide catabolic process"/>
    <property type="evidence" value="ECO:0007669"/>
    <property type="project" value="TreeGrafter"/>
</dbReference>
<comment type="subcellular location">
    <subcellularLocation>
        <location evidence="10">Cytoplasm</location>
    </subcellularLocation>
</comment>
<dbReference type="EMBL" id="AP011532">
    <property type="protein sequence ID" value="BAI62123.1"/>
    <property type="molecule type" value="Genomic_DNA"/>
</dbReference>
<evidence type="ECO:0000313" key="15">
    <source>
        <dbReference type="Proteomes" id="UP000001882"/>
    </source>
</evidence>
<evidence type="ECO:0000256" key="1">
    <source>
        <dbReference type="ARBA" id="ARBA00009796"/>
    </source>
</evidence>
<dbReference type="AlphaFoldDB" id="D1Z0A1"/>
<dbReference type="Pfam" id="PF10417">
    <property type="entry name" value="1-cysPrx_C"/>
    <property type="match status" value="1"/>
</dbReference>
<dbReference type="eggNOG" id="arCOG00312">
    <property type="taxonomic scope" value="Archaea"/>
</dbReference>
<comment type="miscellaneous">
    <text evidence="10">The active site is a conserved redox-active cysteine residue, the peroxidatic cysteine (C(P)), which makes the nucleophilic attack on the peroxide substrate. The peroxide oxidizes the C(P)-SH to cysteine sulfenic acid (C(P)-SOH), which then reacts with another cysteine residue, the resolving cysteine (C(R)), to form a disulfide bridge. The disulfide is subsequently reduced by an appropriate electron donor to complete the catalytic cycle. Although the primary sequence of this enzyme is similar to those of the 1-Cys Prx6 enzymes, its catalytic properties resemble those of the typical 2-Cys Prxs and C(R) is provided by the other dimeric subunit to form an intersubunit disulfide. The disulfide is subsequently reduced by thioredoxin.</text>
</comment>
<dbReference type="CDD" id="cd03016">
    <property type="entry name" value="PRX_1cys"/>
    <property type="match status" value="1"/>
</dbReference>
<dbReference type="SUPFAM" id="SSF52833">
    <property type="entry name" value="Thioredoxin-like"/>
    <property type="match status" value="1"/>
</dbReference>
<dbReference type="KEGG" id="mpd:MCP_2051"/>
<evidence type="ECO:0000313" key="14">
    <source>
        <dbReference type="EMBL" id="BAI62123.1"/>
    </source>
</evidence>
<evidence type="ECO:0000256" key="10">
    <source>
        <dbReference type="HAMAP-Rule" id="MF_00401"/>
    </source>
</evidence>
<comment type="catalytic activity">
    <reaction evidence="10">
        <text>a hydroperoxide + [thioredoxin]-dithiol = an alcohol + [thioredoxin]-disulfide + H2O</text>
        <dbReference type="Rhea" id="RHEA:62620"/>
        <dbReference type="Rhea" id="RHEA-COMP:10698"/>
        <dbReference type="Rhea" id="RHEA-COMP:10700"/>
        <dbReference type="ChEBI" id="CHEBI:15377"/>
        <dbReference type="ChEBI" id="CHEBI:29950"/>
        <dbReference type="ChEBI" id="CHEBI:30879"/>
        <dbReference type="ChEBI" id="CHEBI:35924"/>
        <dbReference type="ChEBI" id="CHEBI:50058"/>
        <dbReference type="EC" id="1.11.1.24"/>
    </reaction>
</comment>
<dbReference type="GO" id="GO:0006979">
    <property type="term" value="P:response to oxidative stress"/>
    <property type="evidence" value="ECO:0007669"/>
    <property type="project" value="TreeGrafter"/>
</dbReference>
<organism evidence="14 15">
    <name type="scientific">Methanocella paludicola (strain DSM 17711 / JCM 13418 / NBRC 101707 / SANAE)</name>
    <dbReference type="NCBI Taxonomy" id="304371"/>
    <lineage>
        <taxon>Archaea</taxon>
        <taxon>Methanobacteriati</taxon>
        <taxon>Methanobacteriota</taxon>
        <taxon>Stenosarchaea group</taxon>
        <taxon>Methanomicrobia</taxon>
        <taxon>Methanocellales</taxon>
        <taxon>Methanocellaceae</taxon>
        <taxon>Methanocella</taxon>
    </lineage>
</organism>
<comment type="similarity">
    <text evidence="8 10">Belongs to the peroxiredoxin family. Prx6 subfamily.</text>
</comment>
<dbReference type="InterPro" id="IPR013766">
    <property type="entry name" value="Thioredoxin_domain"/>
</dbReference>
<feature type="binding site" evidence="10">
    <location>
        <position position="131"/>
    </location>
    <ligand>
        <name>substrate</name>
    </ligand>
</feature>
<dbReference type="FunCoup" id="D1Z0A1">
    <property type="interactions" value="26"/>
</dbReference>
<dbReference type="PANTHER" id="PTHR10681:SF128">
    <property type="entry name" value="THIOREDOXIN-DEPENDENT PEROXIDE REDUCTASE, MITOCHONDRIAL"/>
    <property type="match status" value="1"/>
</dbReference>
<dbReference type="Gene3D" id="3.40.30.10">
    <property type="entry name" value="Glutaredoxin"/>
    <property type="match status" value="1"/>
</dbReference>
<feature type="active site" description="Cysteine sulfenic acid (-SOH) intermediate" evidence="10">
    <location>
        <position position="54"/>
    </location>
</feature>
<keyword evidence="2 10" id="KW-0963">Cytoplasm</keyword>
<reference evidence="14 15" key="2">
    <citation type="journal article" date="2008" name="Int. J. Syst. Evol. Microbiol.">
        <title>Methanocella paludicola gen. nov., sp. nov., a methane-producing archaeon, the first isolate of the lineage 'Rice Cluster I', and proposal of the new archaeal order Methanocellales ord. nov.</title>
        <authorList>
            <person name="Sakai S."/>
            <person name="Imachi H."/>
            <person name="Hanada S."/>
            <person name="Ohashi A."/>
            <person name="Harada H."/>
            <person name="Kamagata Y."/>
        </authorList>
    </citation>
    <scope>NUCLEOTIDE SEQUENCE [LARGE SCALE GENOMIC DNA]</scope>
    <source>
        <strain evidence="15">DSM 17711 / JCM 13418 / NBRC 101707 / SANAE</strain>
    </source>
</reference>
<evidence type="ECO:0000256" key="3">
    <source>
        <dbReference type="ARBA" id="ARBA00022559"/>
    </source>
</evidence>
<reference evidence="14 15" key="1">
    <citation type="journal article" date="2007" name="Appl. Environ. Microbiol.">
        <title>Isolation of key methanogens for global methane emission from rice paddy fields: a novel isolate affiliated with the clone cluster rice cluster I.</title>
        <authorList>
            <person name="Sakai S."/>
            <person name="Imachi H."/>
            <person name="Sekiguchi Y."/>
            <person name="Ohashi A."/>
            <person name="Harada H."/>
            <person name="Kamagata Y."/>
        </authorList>
    </citation>
    <scope>NUCLEOTIDE SEQUENCE [LARGE SCALE GENOMIC DNA]</scope>
    <source>
        <strain evidence="15">DSM 17711 / JCM 13418 / NBRC 101707 / SANAE</strain>
    </source>
</reference>
<dbReference type="InterPro" id="IPR019479">
    <property type="entry name" value="Peroxiredoxin_C"/>
</dbReference>
<dbReference type="PANTHER" id="PTHR10681">
    <property type="entry name" value="THIOREDOXIN PEROXIDASE"/>
    <property type="match status" value="1"/>
</dbReference>
<feature type="disulfide bond" description="Interchain (with Cys-215); in linked form" evidence="10">
    <location>
        <position position="54"/>
    </location>
</feature>
<dbReference type="InterPro" id="IPR036249">
    <property type="entry name" value="Thioredoxin-like_sf"/>
</dbReference>
<keyword evidence="15" id="KW-1185">Reference proteome</keyword>
<keyword evidence="6 10" id="KW-1015">Disulfide bond</keyword>
<evidence type="ECO:0000256" key="2">
    <source>
        <dbReference type="ARBA" id="ARBA00022490"/>
    </source>
</evidence>
<dbReference type="GO" id="GO:0033554">
    <property type="term" value="P:cellular response to stress"/>
    <property type="evidence" value="ECO:0007669"/>
    <property type="project" value="TreeGrafter"/>
</dbReference>
<evidence type="ECO:0000256" key="7">
    <source>
        <dbReference type="ARBA" id="ARBA00023284"/>
    </source>
</evidence>
<dbReference type="InterPro" id="IPR000866">
    <property type="entry name" value="AhpC/TSA"/>
</dbReference>
<dbReference type="PIRSF" id="PIRSF000239">
    <property type="entry name" value="AHPC"/>
    <property type="match status" value="1"/>
</dbReference>
<evidence type="ECO:0000256" key="12">
    <source>
        <dbReference type="SAM" id="MobiDB-lite"/>
    </source>
</evidence>
<dbReference type="RefSeq" id="WP_012900797.1">
    <property type="nucleotide sequence ID" value="NC_013665.1"/>
</dbReference>
<dbReference type="Gene3D" id="3.30.1020.10">
    <property type="entry name" value="Antioxidant, Horf6, Chain A, domain2"/>
    <property type="match status" value="1"/>
</dbReference>
<sequence>MEQAASYRPPGPVSLGMLAPDFEAKTTHGKVKLSDYKGKWVILFSHPGDFTPVCTTEFIAFARKHGEFVKRNVQLLGLTVDSLPSHIAWVRSIEEQMGVHIPFPTIADLDTRISRMYGMIHPDMSDEAPIRSLFIIDPNRIVRMIFFYPAGVGRSTDEILRIMDALQLTTREKVATPADWKPGDPVLVSSPHTQQGAEARDRSHDGLECKAWYLCTKKL</sequence>
<dbReference type="GO" id="GO:0005829">
    <property type="term" value="C:cytosol"/>
    <property type="evidence" value="ECO:0007669"/>
    <property type="project" value="TreeGrafter"/>
</dbReference>
<feature type="active site" description="Cysteine sulfenic acid (-SOH) intermediate; for peroxidase activity" evidence="11">
    <location>
        <position position="54"/>
    </location>
</feature>
<feature type="domain" description="Thioredoxin" evidence="13">
    <location>
        <begin position="13"/>
        <end position="168"/>
    </location>
</feature>
<gene>
    <name evidence="14" type="ordered locus">MCP_2051</name>
</gene>
<dbReference type="InParanoid" id="D1Z0A1"/>
<dbReference type="InterPro" id="IPR022915">
    <property type="entry name" value="Peroxiredoxin_TDXH"/>
</dbReference>
<dbReference type="HAMAP" id="MF_00401">
    <property type="entry name" value="Peroxiredoxin"/>
    <property type="match status" value="1"/>
</dbReference>
<dbReference type="STRING" id="304371.MCP_2051"/>
<keyword evidence="3 10" id="KW-0575">Peroxidase</keyword>
<dbReference type="GO" id="GO:0008379">
    <property type="term" value="F:thioredoxin peroxidase activity"/>
    <property type="evidence" value="ECO:0007669"/>
    <property type="project" value="TreeGrafter"/>
</dbReference>
<evidence type="ECO:0000256" key="11">
    <source>
        <dbReference type="PIRSR" id="PIRSR000239-1"/>
    </source>
</evidence>
<dbReference type="EC" id="1.11.1.24" evidence="10"/>
<protein>
    <recommendedName>
        <fullName evidence="10">Peroxiredoxin</fullName>
        <ecNumber evidence="10">1.11.1.24</ecNumber>
    </recommendedName>
    <alternativeName>
        <fullName evidence="10">Thioredoxin peroxidase</fullName>
    </alternativeName>
    <alternativeName>
        <fullName evidence="10">Thioredoxin-dependent peroxiredoxin</fullName>
    </alternativeName>
</protein>
<feature type="region of interest" description="Disordered" evidence="12">
    <location>
        <begin position="177"/>
        <end position="201"/>
    </location>
</feature>
<comment type="function">
    <text evidence="10">Thiol-specific peroxidase that catalyzes the reduction of hydrogen peroxide and organic hydroperoxides to water and alcohols, respectively. Plays a role in cell protection against oxidative stress by detoxifying peroxides.</text>
</comment>
<keyword evidence="5 10" id="KW-0560">Oxidoreductase</keyword>